<evidence type="ECO:0000256" key="6">
    <source>
        <dbReference type="ARBA" id="ARBA00023136"/>
    </source>
</evidence>
<dbReference type="SUPFAM" id="SSF161098">
    <property type="entry name" value="MetI-like"/>
    <property type="match status" value="1"/>
</dbReference>
<dbReference type="PANTHER" id="PTHR43744">
    <property type="entry name" value="ABC TRANSPORTER PERMEASE PROTEIN MG189-RELATED-RELATED"/>
    <property type="match status" value="1"/>
</dbReference>
<feature type="transmembrane region" description="Helical" evidence="7">
    <location>
        <begin position="233"/>
        <end position="250"/>
    </location>
</feature>
<dbReference type="InterPro" id="IPR035906">
    <property type="entry name" value="MetI-like_sf"/>
</dbReference>
<feature type="transmembrane region" description="Helical" evidence="7">
    <location>
        <begin position="81"/>
        <end position="104"/>
    </location>
</feature>
<keyword evidence="9" id="KW-0614">Plasmid</keyword>
<evidence type="ECO:0000256" key="5">
    <source>
        <dbReference type="ARBA" id="ARBA00022989"/>
    </source>
</evidence>
<proteinExistence type="inferred from homology"/>
<evidence type="ECO:0000256" key="7">
    <source>
        <dbReference type="RuleBase" id="RU363032"/>
    </source>
</evidence>
<keyword evidence="6 7" id="KW-0472">Membrane</keyword>
<protein>
    <submittedName>
        <fullName evidence="9">ABC-type maltose transport systems, permease component</fullName>
    </submittedName>
</protein>
<geneLocation type="plasmid" evidence="9">
    <name>2</name>
</geneLocation>
<dbReference type="EMBL" id="LR214939">
    <property type="protein sequence ID" value="VEU56582.1"/>
    <property type="molecule type" value="Genomic_DNA"/>
</dbReference>
<organism evidence="9">
    <name type="scientific">Metamycoplasma salivarium</name>
    <name type="common">Mycoplasma salivarium</name>
    <dbReference type="NCBI Taxonomy" id="2124"/>
    <lineage>
        <taxon>Bacteria</taxon>
        <taxon>Bacillati</taxon>
        <taxon>Mycoplasmatota</taxon>
        <taxon>Mycoplasmoidales</taxon>
        <taxon>Metamycoplasmataceae</taxon>
        <taxon>Metamycoplasma</taxon>
    </lineage>
</organism>
<evidence type="ECO:0000256" key="4">
    <source>
        <dbReference type="ARBA" id="ARBA00022692"/>
    </source>
</evidence>
<dbReference type="GO" id="GO:0055085">
    <property type="term" value="P:transmembrane transport"/>
    <property type="evidence" value="ECO:0007669"/>
    <property type="project" value="InterPro"/>
</dbReference>
<evidence type="ECO:0000256" key="2">
    <source>
        <dbReference type="ARBA" id="ARBA00022448"/>
    </source>
</evidence>
<keyword evidence="5 7" id="KW-1133">Transmembrane helix</keyword>
<evidence type="ECO:0000256" key="1">
    <source>
        <dbReference type="ARBA" id="ARBA00004651"/>
    </source>
</evidence>
<keyword evidence="3" id="KW-1003">Cell membrane</keyword>
<feature type="transmembrane region" description="Helical" evidence="7">
    <location>
        <begin position="42"/>
        <end position="69"/>
    </location>
</feature>
<feature type="domain" description="ABC transmembrane type-1" evidence="8">
    <location>
        <begin position="46"/>
        <end position="250"/>
    </location>
</feature>
<keyword evidence="4 7" id="KW-0812">Transmembrane</keyword>
<evidence type="ECO:0000256" key="3">
    <source>
        <dbReference type="ARBA" id="ARBA00022475"/>
    </source>
</evidence>
<feature type="transmembrane region" description="Helical" evidence="7">
    <location>
        <begin position="165"/>
        <end position="190"/>
    </location>
</feature>
<dbReference type="Pfam" id="PF00528">
    <property type="entry name" value="BPD_transp_1"/>
    <property type="match status" value="1"/>
</dbReference>
<dbReference type="PANTHER" id="PTHR43744:SF12">
    <property type="entry name" value="ABC TRANSPORTER PERMEASE PROTEIN MG189-RELATED"/>
    <property type="match status" value="1"/>
</dbReference>
<sequence>MIFVAMMPDIQSDALKQNFSFFPKSWHPENFAEAIRSSKSSYWVALGLTLANVLFSIVLKIFITMFAGYAFSLKNWRGKNIVWALFISLLILPEVALLSGQYYLVVRFNEWMPGIKDNFFGMVFLVAIPFVASIFNALMFRNAFEAIPGRIKEVAMVDGAVGWRYLFKIAIPMVVPTILTVVILTALASWNSYLWPSLISGGEVKYKIMSVWLFEVGRKIIGTEERVQSNIKMAGSIIAILPMFIFYFIFRKKIMGSISRQGSTIKG</sequence>
<comment type="similarity">
    <text evidence="7">Belongs to the binding-protein-dependent transport system permease family.</text>
</comment>
<reference evidence="9" key="1">
    <citation type="submission" date="2019-01" db="EMBL/GenBank/DDBJ databases">
        <authorList>
            <consortium name="Pathogen Informatics"/>
        </authorList>
    </citation>
    <scope>NUCLEOTIDE SEQUENCE [LARGE SCALE GENOMIC DNA]</scope>
    <source>
        <strain evidence="9">NCTC10113</strain>
    </source>
</reference>
<dbReference type="CDD" id="cd06261">
    <property type="entry name" value="TM_PBP2"/>
    <property type="match status" value="1"/>
</dbReference>
<dbReference type="AlphaFoldDB" id="A0A448ZZC9"/>
<gene>
    <name evidence="9" type="ORF">NCTC10113_01494</name>
</gene>
<dbReference type="InterPro" id="IPR000515">
    <property type="entry name" value="MetI-like"/>
</dbReference>
<evidence type="ECO:0000313" key="9">
    <source>
        <dbReference type="EMBL" id="VEU56582.1"/>
    </source>
</evidence>
<comment type="subcellular location">
    <subcellularLocation>
        <location evidence="1 7">Cell membrane</location>
        <topology evidence="1 7">Multi-pass membrane protein</topology>
    </subcellularLocation>
</comment>
<feature type="transmembrane region" description="Helical" evidence="7">
    <location>
        <begin position="119"/>
        <end position="144"/>
    </location>
</feature>
<dbReference type="Gene3D" id="1.10.3720.10">
    <property type="entry name" value="MetI-like"/>
    <property type="match status" value="1"/>
</dbReference>
<name>A0A448ZZC9_METSV</name>
<dbReference type="GO" id="GO:0005886">
    <property type="term" value="C:plasma membrane"/>
    <property type="evidence" value="ECO:0007669"/>
    <property type="project" value="UniProtKB-SubCell"/>
</dbReference>
<dbReference type="PROSITE" id="PS50928">
    <property type="entry name" value="ABC_TM1"/>
    <property type="match status" value="1"/>
</dbReference>
<accession>A0A448ZZC9</accession>
<keyword evidence="2 7" id="KW-0813">Transport</keyword>
<evidence type="ECO:0000259" key="8">
    <source>
        <dbReference type="PROSITE" id="PS50928"/>
    </source>
</evidence>